<organism evidence="3 4">
    <name type="scientific">Candida boidinii</name>
    <name type="common">Yeast</name>
    <dbReference type="NCBI Taxonomy" id="5477"/>
    <lineage>
        <taxon>Eukaryota</taxon>
        <taxon>Fungi</taxon>
        <taxon>Dikarya</taxon>
        <taxon>Ascomycota</taxon>
        <taxon>Saccharomycotina</taxon>
        <taxon>Pichiomycetes</taxon>
        <taxon>Pichiales</taxon>
        <taxon>Pichiaceae</taxon>
        <taxon>Ogataea</taxon>
        <taxon>Ogataea/Candida clade</taxon>
    </lineage>
</organism>
<feature type="compositionally biased region" description="Polar residues" evidence="2">
    <location>
        <begin position="16"/>
        <end position="35"/>
    </location>
</feature>
<proteinExistence type="predicted"/>
<accession>A0A9W6WHF1</accession>
<feature type="compositionally biased region" description="Polar residues" evidence="2">
    <location>
        <begin position="44"/>
        <end position="56"/>
    </location>
</feature>
<keyword evidence="4" id="KW-1185">Reference proteome</keyword>
<evidence type="ECO:0000256" key="2">
    <source>
        <dbReference type="SAM" id="MobiDB-lite"/>
    </source>
</evidence>
<dbReference type="AlphaFoldDB" id="A0A9W6WHF1"/>
<gene>
    <name evidence="3" type="ORF">Cboi02_000387300</name>
</gene>
<evidence type="ECO:0000313" key="3">
    <source>
        <dbReference type="EMBL" id="GME73035.1"/>
    </source>
</evidence>
<reference evidence="3" key="1">
    <citation type="submission" date="2023-04" db="EMBL/GenBank/DDBJ databases">
        <title>Candida boidinii NBRC 10035.</title>
        <authorList>
            <person name="Ichikawa N."/>
            <person name="Sato H."/>
            <person name="Tonouchi N."/>
        </authorList>
    </citation>
    <scope>NUCLEOTIDE SEQUENCE</scope>
    <source>
        <strain evidence="3">NBRC 10035</strain>
    </source>
</reference>
<dbReference type="Proteomes" id="UP001165120">
    <property type="component" value="Unassembled WGS sequence"/>
</dbReference>
<feature type="compositionally biased region" description="Basic and acidic residues" evidence="2">
    <location>
        <begin position="69"/>
        <end position="111"/>
    </location>
</feature>
<feature type="region of interest" description="Disordered" evidence="2">
    <location>
        <begin position="16"/>
        <end position="111"/>
    </location>
</feature>
<comment type="caution">
    <text evidence="3">The sequence shown here is derived from an EMBL/GenBank/DDBJ whole genome shotgun (WGS) entry which is preliminary data.</text>
</comment>
<evidence type="ECO:0000313" key="4">
    <source>
        <dbReference type="Proteomes" id="UP001165120"/>
    </source>
</evidence>
<keyword evidence="1" id="KW-0175">Coiled coil</keyword>
<dbReference type="EMBL" id="BSXN01001432">
    <property type="protein sequence ID" value="GME73035.1"/>
    <property type="molecule type" value="Genomic_DNA"/>
</dbReference>
<feature type="coiled-coil region" evidence="1">
    <location>
        <begin position="378"/>
        <end position="428"/>
    </location>
</feature>
<sequence>MDPPEKNIEEQFLNLEQAQDEGNAQSFLESATKKGSQLEPGNANDISNDDNGSANTHTKDEGDAVNPEEYARIRELMDEALKKHEKRNSHENEKDQEVLKSGDLERSPIEKSLKEKIHESIEKSIQELVGKQLASNGGEVNHINNDDNNEKEQNFAVINQVTEDREIETVVTTAPVEEKMSDIRTDEALTAKGIFQDSDERQLEQVVDTQTNSPVNIQEKIEQASESKFFNGTETETETILKGTEKSPTELREFVYQKNLKKQIELKRKYLHVAKQLLDDVKKNNSNGAENDKSQSPSTSDNFKEIAALYQTLTKFPYSPNRSDVLNISLAQTGLISQTNEMKMALDELNQYEISLQKDEKFNKFFQKSSKELINSLNHKIEKNKKIKEKIMKDLEINKDNNLDDARISRLLNKIDKLKDRQKKLTEYSKKIVSEYILDPQAAIFFPTMSSEKLTRRKSKAFRLLEILLNNAMEEQQRLLTGEQTDLTDDAFDDESYLLIDNKDDPLVRHLLRAGILIERNSMNKIKLRPYGRSLD</sequence>
<protein>
    <submittedName>
        <fullName evidence="3">Unnamed protein product</fullName>
    </submittedName>
</protein>
<name>A0A9W6WHF1_CANBO</name>
<evidence type="ECO:0000256" key="1">
    <source>
        <dbReference type="SAM" id="Coils"/>
    </source>
</evidence>